<dbReference type="GeneID" id="25989368"/>
<dbReference type="InterPro" id="IPR008501">
    <property type="entry name" value="THOC7/Mft1"/>
</dbReference>
<feature type="compositionally biased region" description="Polar residues" evidence="4">
    <location>
        <begin position="181"/>
        <end position="202"/>
    </location>
</feature>
<keyword evidence="2" id="KW-0539">Nucleus</keyword>
<feature type="region of interest" description="Disordered" evidence="4">
    <location>
        <begin position="171"/>
        <end position="291"/>
    </location>
</feature>
<feature type="compositionally biased region" description="Low complexity" evidence="4">
    <location>
        <begin position="203"/>
        <end position="218"/>
    </location>
</feature>
<protein>
    <submittedName>
        <fullName evidence="5">Uncharacterized protein</fullName>
    </submittedName>
</protein>
<accession>J6ESI7</accession>
<evidence type="ECO:0000256" key="3">
    <source>
        <dbReference type="SAM" id="Coils"/>
    </source>
</evidence>
<reference evidence="5 6" key="1">
    <citation type="journal article" date="2012" name="Eukaryot. Cell">
        <title>Draft genome sequence of CBS 2479, the standard type strain of Trichosporon asahii.</title>
        <authorList>
            <person name="Yang R.Y."/>
            <person name="Li H.T."/>
            <person name="Zhu H."/>
            <person name="Zhou G.P."/>
            <person name="Wang M."/>
            <person name="Wang L."/>
        </authorList>
    </citation>
    <scope>NUCLEOTIDE SEQUENCE [LARGE SCALE GENOMIC DNA]</scope>
    <source>
        <strain evidence="6">ATCC 90039 / CBS 2479 / JCM 2466 / KCTC 7840 / NCYC 2677 / UAMH 7654</strain>
    </source>
</reference>
<comment type="caution">
    <text evidence="5">The sequence shown here is derived from an EMBL/GenBank/DDBJ whole genome shotgun (WGS) entry which is preliminary data.</text>
</comment>
<dbReference type="Pfam" id="PF05615">
    <property type="entry name" value="THOC7"/>
    <property type="match status" value="1"/>
</dbReference>
<dbReference type="RefSeq" id="XP_014176540.1">
    <property type="nucleotide sequence ID" value="XM_014321065.1"/>
</dbReference>
<dbReference type="AlphaFoldDB" id="J6ESI7"/>
<dbReference type="EMBL" id="ALBS01000322">
    <property type="protein sequence ID" value="EJT45707.1"/>
    <property type="molecule type" value="Genomic_DNA"/>
</dbReference>
<feature type="compositionally biased region" description="Basic and acidic residues" evidence="4">
    <location>
        <begin position="274"/>
        <end position="285"/>
    </location>
</feature>
<feature type="compositionally biased region" description="Low complexity" evidence="4">
    <location>
        <begin position="229"/>
        <end position="242"/>
    </location>
</feature>
<sequence length="291" mass="31818">MAGVQPPFSAGKLICLPTRLNKTPTVDGQEDGDKEMLHLDVEKWRLHVERLMASAKSMERQKREYERKKDETVSQTEALRAKLLEETALLQAKQTERARRMKQIASLQALIVEHRASYEAVLGVAQQRADTFGRIAALVDECRGLKLALSEEDAAAEKLVEQAEKELKAEKVKEKTEKTKLSAQTLPFQPSAATLSAPTSRQHSASPGPAHGGAHAHPLPARPVRSGRRAAASHAPHSASGLPPRPVSGLRNVRHMHSGPPGLEDGELGEDDGAGQKRKAEEPHGRSTRRK</sequence>
<feature type="compositionally biased region" description="Acidic residues" evidence="4">
    <location>
        <begin position="264"/>
        <end position="273"/>
    </location>
</feature>
<dbReference type="VEuPathDB" id="FungiDB:A1Q1_05856"/>
<dbReference type="GO" id="GO:0000445">
    <property type="term" value="C:THO complex part of transcription export complex"/>
    <property type="evidence" value="ECO:0007669"/>
    <property type="project" value="InterPro"/>
</dbReference>
<evidence type="ECO:0000256" key="4">
    <source>
        <dbReference type="SAM" id="MobiDB-lite"/>
    </source>
</evidence>
<feature type="coiled-coil region" evidence="3">
    <location>
        <begin position="41"/>
        <end position="82"/>
    </location>
</feature>
<evidence type="ECO:0000256" key="2">
    <source>
        <dbReference type="ARBA" id="ARBA00023242"/>
    </source>
</evidence>
<evidence type="ECO:0000313" key="5">
    <source>
        <dbReference type="EMBL" id="EJT45707.1"/>
    </source>
</evidence>
<organism evidence="5 6">
    <name type="scientific">Trichosporon asahii var. asahii (strain ATCC 90039 / CBS 2479 / JCM 2466 / KCTC 7840 / NBRC 103889/ NCYC 2677 / UAMH 7654)</name>
    <name type="common">Yeast</name>
    <dbReference type="NCBI Taxonomy" id="1186058"/>
    <lineage>
        <taxon>Eukaryota</taxon>
        <taxon>Fungi</taxon>
        <taxon>Dikarya</taxon>
        <taxon>Basidiomycota</taxon>
        <taxon>Agaricomycotina</taxon>
        <taxon>Tremellomycetes</taxon>
        <taxon>Trichosporonales</taxon>
        <taxon>Trichosporonaceae</taxon>
        <taxon>Trichosporon</taxon>
    </lineage>
</organism>
<evidence type="ECO:0000313" key="6">
    <source>
        <dbReference type="Proteomes" id="UP000002748"/>
    </source>
</evidence>
<gene>
    <name evidence="5" type="ORF">A1Q1_05856</name>
</gene>
<keyword evidence="3" id="KW-0175">Coiled coil</keyword>
<evidence type="ECO:0000256" key="1">
    <source>
        <dbReference type="ARBA" id="ARBA00004123"/>
    </source>
</evidence>
<feature type="compositionally biased region" description="Basic and acidic residues" evidence="4">
    <location>
        <begin position="171"/>
        <end position="180"/>
    </location>
</feature>
<comment type="subcellular location">
    <subcellularLocation>
        <location evidence="1">Nucleus</location>
    </subcellularLocation>
</comment>
<dbReference type="OrthoDB" id="2575566at2759"/>
<dbReference type="HOGENOM" id="CLU_824355_0_0_1"/>
<dbReference type="GO" id="GO:0006397">
    <property type="term" value="P:mRNA processing"/>
    <property type="evidence" value="ECO:0007669"/>
    <property type="project" value="InterPro"/>
</dbReference>
<name>J6ESI7_TRIAS</name>
<proteinExistence type="predicted"/>
<dbReference type="Proteomes" id="UP000002748">
    <property type="component" value="Unassembled WGS sequence"/>
</dbReference>
<dbReference type="KEGG" id="tasa:A1Q1_05856"/>